<dbReference type="Pfam" id="PF00106">
    <property type="entry name" value="adh_short"/>
    <property type="match status" value="1"/>
</dbReference>
<keyword evidence="2" id="KW-0560">Oxidoreductase</keyword>
<dbReference type="PANTHER" id="PTHR44196:SF1">
    <property type="entry name" value="DEHYDROGENASE_REDUCTASE SDR FAMILY MEMBER 7B"/>
    <property type="match status" value="1"/>
</dbReference>
<name>A0A4S5BMU1_9BURK</name>
<reference evidence="3 4" key="1">
    <citation type="submission" date="2019-04" db="EMBL/GenBank/DDBJ databases">
        <title>Lampropedia sp YIM MLB12 draf genome.</title>
        <authorList>
            <person name="Wang Y.-X."/>
        </authorList>
    </citation>
    <scope>NUCLEOTIDE SEQUENCE [LARGE SCALE GENOMIC DNA]</scope>
    <source>
        <strain evidence="3 4">YIM MLB12</strain>
    </source>
</reference>
<dbReference type="SUPFAM" id="SSF51735">
    <property type="entry name" value="NAD(P)-binding Rossmann-fold domains"/>
    <property type="match status" value="1"/>
</dbReference>
<accession>A0A4S5BMU1</accession>
<proteinExistence type="inferred from homology"/>
<dbReference type="Gene3D" id="3.40.50.720">
    <property type="entry name" value="NAD(P)-binding Rossmann-like Domain"/>
    <property type="match status" value="1"/>
</dbReference>
<dbReference type="EMBL" id="SSWX01000017">
    <property type="protein sequence ID" value="THJ32171.1"/>
    <property type="molecule type" value="Genomic_DNA"/>
</dbReference>
<dbReference type="AlphaFoldDB" id="A0A4S5BMU1"/>
<dbReference type="OrthoDB" id="335726at2"/>
<evidence type="ECO:0000256" key="1">
    <source>
        <dbReference type="ARBA" id="ARBA00006484"/>
    </source>
</evidence>
<dbReference type="GO" id="GO:0016491">
    <property type="term" value="F:oxidoreductase activity"/>
    <property type="evidence" value="ECO:0007669"/>
    <property type="project" value="UniProtKB-KW"/>
</dbReference>
<evidence type="ECO:0000313" key="4">
    <source>
        <dbReference type="Proteomes" id="UP000306236"/>
    </source>
</evidence>
<dbReference type="InterPro" id="IPR002347">
    <property type="entry name" value="SDR_fam"/>
</dbReference>
<dbReference type="GO" id="GO:0016020">
    <property type="term" value="C:membrane"/>
    <property type="evidence" value="ECO:0007669"/>
    <property type="project" value="TreeGrafter"/>
</dbReference>
<evidence type="ECO:0000313" key="3">
    <source>
        <dbReference type="EMBL" id="THJ32171.1"/>
    </source>
</evidence>
<organism evidence="3 4">
    <name type="scientific">Lampropedia aestuarii</name>
    <dbReference type="NCBI Taxonomy" id="2562762"/>
    <lineage>
        <taxon>Bacteria</taxon>
        <taxon>Pseudomonadati</taxon>
        <taxon>Pseudomonadota</taxon>
        <taxon>Betaproteobacteria</taxon>
        <taxon>Burkholderiales</taxon>
        <taxon>Comamonadaceae</taxon>
        <taxon>Lampropedia</taxon>
    </lineage>
</organism>
<evidence type="ECO:0000256" key="2">
    <source>
        <dbReference type="ARBA" id="ARBA00023002"/>
    </source>
</evidence>
<gene>
    <name evidence="3" type="ORF">E8K88_13060</name>
</gene>
<sequence length="260" mass="28555">MFAALNPQIRQWQGKKVWIVGASSGIGAALAKELLSLGAELALSARSEGGLQKTAQGHVNALVLPMDATHAYEWRQAHARLKSHWGDSPYWVVFCAGVYRPEHSWELSSASTQNTLQTNLASVFFGIEAVLPGMLQRQEGGLVLVASVAGYMGLPNATVYGPSKAALINLAELLYAELHPRGLGVYLVNPGFVKTRLTERNDFPMPALQSPEQAARAIVAGLARGQFEISFPKRFTWWLQLVRLLPQRWRFAVISHTTKP</sequence>
<dbReference type="PRINTS" id="PR00081">
    <property type="entry name" value="GDHRDH"/>
</dbReference>
<protein>
    <submittedName>
        <fullName evidence="3">SDR family NAD(P)-dependent oxidoreductase</fullName>
    </submittedName>
</protein>
<dbReference type="InterPro" id="IPR036291">
    <property type="entry name" value="NAD(P)-bd_dom_sf"/>
</dbReference>
<comment type="similarity">
    <text evidence="1">Belongs to the short-chain dehydrogenases/reductases (SDR) family.</text>
</comment>
<keyword evidence="4" id="KW-1185">Reference proteome</keyword>
<dbReference type="RefSeq" id="WP_136407116.1">
    <property type="nucleotide sequence ID" value="NZ_SSWX01000017.1"/>
</dbReference>
<dbReference type="Proteomes" id="UP000306236">
    <property type="component" value="Unassembled WGS sequence"/>
</dbReference>
<dbReference type="PANTHER" id="PTHR44196">
    <property type="entry name" value="DEHYDROGENASE/REDUCTASE SDR FAMILY MEMBER 7B"/>
    <property type="match status" value="1"/>
</dbReference>
<comment type="caution">
    <text evidence="3">The sequence shown here is derived from an EMBL/GenBank/DDBJ whole genome shotgun (WGS) entry which is preliminary data.</text>
</comment>